<sequence length="59" mass="6476">MDVLINNAGGLGGRKGLESIDDALFDHVMNLNARSALMVTKYAILTYANQQRNLVKLQV</sequence>
<gene>
    <name evidence="1" type="ORF">JCM19239_5130</name>
</gene>
<proteinExistence type="predicted"/>
<dbReference type="EMBL" id="BBMS01000008">
    <property type="protein sequence ID" value="GAL25240.1"/>
    <property type="molecule type" value="Genomic_DNA"/>
</dbReference>
<name>A0ABQ0J8Y2_9VIBR</name>
<evidence type="ECO:0000313" key="2">
    <source>
        <dbReference type="Proteomes" id="UP000029223"/>
    </source>
</evidence>
<dbReference type="InterPro" id="IPR036291">
    <property type="entry name" value="NAD(P)-bd_dom_sf"/>
</dbReference>
<reference evidence="2" key="2">
    <citation type="submission" date="2014-09" db="EMBL/GenBank/DDBJ databases">
        <authorList>
            <consortium name="NBRP consortium"/>
            <person name="Sawabe T."/>
            <person name="Meirelles P."/>
            <person name="Nakanishi M."/>
            <person name="Sayaka M."/>
            <person name="Hattori M."/>
            <person name="Ohkuma M."/>
        </authorList>
    </citation>
    <scope>NUCLEOTIDE SEQUENCE [LARGE SCALE GENOMIC DNA]</scope>
    <source>
        <strain evidence="2">JCM 19239</strain>
    </source>
</reference>
<reference evidence="2" key="1">
    <citation type="submission" date="2014-09" db="EMBL/GenBank/DDBJ databases">
        <title>Vibrio variabilis JCM 19239. (C206) whole genome shotgun sequence.</title>
        <authorList>
            <person name="Sawabe T."/>
            <person name="Meirelles P."/>
            <person name="Nakanishi M."/>
            <person name="Sayaka M."/>
            <person name="Hattori M."/>
            <person name="Ohkuma M."/>
        </authorList>
    </citation>
    <scope>NUCLEOTIDE SEQUENCE [LARGE SCALE GENOMIC DNA]</scope>
    <source>
        <strain evidence="2">JCM 19239</strain>
    </source>
</reference>
<evidence type="ECO:0000313" key="1">
    <source>
        <dbReference type="EMBL" id="GAL25240.1"/>
    </source>
</evidence>
<dbReference type="SUPFAM" id="SSF51735">
    <property type="entry name" value="NAD(P)-binding Rossmann-fold domains"/>
    <property type="match status" value="1"/>
</dbReference>
<keyword evidence="2" id="KW-1185">Reference proteome</keyword>
<protein>
    <submittedName>
        <fullName evidence="1">Short-chain dehydrogenase/reductase SDR</fullName>
    </submittedName>
</protein>
<dbReference type="Gene3D" id="3.40.50.720">
    <property type="entry name" value="NAD(P)-binding Rossmann-like Domain"/>
    <property type="match status" value="1"/>
</dbReference>
<comment type="caution">
    <text evidence="1">The sequence shown here is derived from an EMBL/GenBank/DDBJ whole genome shotgun (WGS) entry which is preliminary data.</text>
</comment>
<dbReference type="Proteomes" id="UP000029223">
    <property type="component" value="Unassembled WGS sequence"/>
</dbReference>
<organism evidence="1 2">
    <name type="scientific">Vibrio variabilis</name>
    <dbReference type="NCBI Taxonomy" id="990271"/>
    <lineage>
        <taxon>Bacteria</taxon>
        <taxon>Pseudomonadati</taxon>
        <taxon>Pseudomonadota</taxon>
        <taxon>Gammaproteobacteria</taxon>
        <taxon>Vibrionales</taxon>
        <taxon>Vibrionaceae</taxon>
        <taxon>Vibrio</taxon>
    </lineage>
</organism>
<accession>A0ABQ0J8Y2</accession>